<dbReference type="HOGENOM" id="CLU_115865_0_0_7"/>
<accession>S4XPM6</accession>
<dbReference type="PATRIC" id="fig|1254432.3.peg.2648"/>
<dbReference type="RefSeq" id="WP_020734335.1">
    <property type="nucleotide sequence ID" value="NC_021658.1"/>
</dbReference>
<dbReference type="Gene3D" id="3.40.50.300">
    <property type="entry name" value="P-loop containing nucleotide triphosphate hydrolases"/>
    <property type="match status" value="1"/>
</dbReference>
<dbReference type="InterPro" id="IPR052026">
    <property type="entry name" value="ExeA_AAA_ATPase_DNA-bind"/>
</dbReference>
<dbReference type="InterPro" id="IPR027417">
    <property type="entry name" value="P-loop_NTPase"/>
</dbReference>
<dbReference type="STRING" id="1254432.SCE1572_11815"/>
<feature type="domain" description="ORC1/DEAH AAA+ ATPase" evidence="1">
    <location>
        <begin position="48"/>
        <end position="171"/>
    </location>
</feature>
<dbReference type="PANTHER" id="PTHR35894:SF1">
    <property type="entry name" value="PHOSPHORIBULOKINASE _ URIDINE KINASE FAMILY"/>
    <property type="match status" value="1"/>
</dbReference>
<protein>
    <recommendedName>
        <fullName evidence="1">ORC1/DEAH AAA+ ATPase domain-containing protein</fullName>
    </recommendedName>
</protein>
<dbReference type="PANTHER" id="PTHR35894">
    <property type="entry name" value="GENERAL SECRETION PATHWAY PROTEIN A-RELATED"/>
    <property type="match status" value="1"/>
</dbReference>
<evidence type="ECO:0000259" key="1">
    <source>
        <dbReference type="Pfam" id="PF13401"/>
    </source>
</evidence>
<dbReference type="GO" id="GO:0016887">
    <property type="term" value="F:ATP hydrolysis activity"/>
    <property type="evidence" value="ECO:0007669"/>
    <property type="project" value="InterPro"/>
</dbReference>
<dbReference type="InterPro" id="IPR049945">
    <property type="entry name" value="AAA_22"/>
</dbReference>
<dbReference type="SUPFAM" id="SSF52540">
    <property type="entry name" value="P-loop containing nucleoside triphosphate hydrolases"/>
    <property type="match status" value="1"/>
</dbReference>
<name>S4XPM6_SORCE</name>
<dbReference type="Pfam" id="PF13401">
    <property type="entry name" value="AAA_22"/>
    <property type="match status" value="1"/>
</dbReference>
<gene>
    <name evidence="2" type="ORF">SCE1572_11815</name>
</gene>
<dbReference type="EMBL" id="CP003969">
    <property type="protein sequence ID" value="AGP35137.1"/>
    <property type="molecule type" value="Genomic_DNA"/>
</dbReference>
<dbReference type="eggNOG" id="COG3267">
    <property type="taxonomic scope" value="Bacteria"/>
</dbReference>
<organism evidence="2 3">
    <name type="scientific">Sorangium cellulosum So0157-2</name>
    <dbReference type="NCBI Taxonomy" id="1254432"/>
    <lineage>
        <taxon>Bacteria</taxon>
        <taxon>Pseudomonadati</taxon>
        <taxon>Myxococcota</taxon>
        <taxon>Polyangia</taxon>
        <taxon>Polyangiales</taxon>
        <taxon>Polyangiaceae</taxon>
        <taxon>Sorangium</taxon>
    </lineage>
</organism>
<reference evidence="2 3" key="1">
    <citation type="journal article" date="2013" name="Sci. Rep.">
        <title>Extraordinary expansion of a Sorangium cellulosum genome from an alkaline milieu.</title>
        <authorList>
            <person name="Han K."/>
            <person name="Li Z.F."/>
            <person name="Peng R."/>
            <person name="Zhu L.P."/>
            <person name="Zhou T."/>
            <person name="Wang L.G."/>
            <person name="Li S.G."/>
            <person name="Zhang X.B."/>
            <person name="Hu W."/>
            <person name="Wu Z.H."/>
            <person name="Qin N."/>
            <person name="Li Y.Z."/>
        </authorList>
    </citation>
    <scope>NUCLEOTIDE SEQUENCE [LARGE SCALE GENOMIC DNA]</scope>
    <source>
        <strain evidence="2 3">So0157-2</strain>
    </source>
</reference>
<evidence type="ECO:0000313" key="3">
    <source>
        <dbReference type="Proteomes" id="UP000014803"/>
    </source>
</evidence>
<dbReference type="AlphaFoldDB" id="S4XPM6"/>
<dbReference type="KEGG" id="scu:SCE1572_11815"/>
<dbReference type="Proteomes" id="UP000014803">
    <property type="component" value="Chromosome"/>
</dbReference>
<evidence type="ECO:0000313" key="2">
    <source>
        <dbReference type="EMBL" id="AGP35137.1"/>
    </source>
</evidence>
<proteinExistence type="predicted"/>
<sequence>MSESYVRFFTLSAAPFCKEIQDGELWLPPSKERLVDEVCEAVHEHAQVLLVGEPGAGKTCVLRAVRHRLPQAGFRLTYCHNATLGRRDFYRQLCHALGLNPAATAAAVFYAVSAHVETLGRERIHPVFLLDEAHLLHQDTLDHLHILLNYEWDSRALLSLILVGLPDLQDRQKTPKGPGCADRCCAACTSIQRACPLPCLVIGPW</sequence>